<evidence type="ECO:0000313" key="21">
    <source>
        <dbReference type="EMBL" id="GMM56545.1"/>
    </source>
</evidence>
<keyword evidence="6 20" id="KW-0812">Transmembrane</keyword>
<dbReference type="InterPro" id="IPR039289">
    <property type="entry name" value="CHCHD4"/>
</dbReference>
<evidence type="ECO:0000256" key="3">
    <source>
        <dbReference type="ARBA" id="ARBA00004164"/>
    </source>
</evidence>
<evidence type="ECO:0000256" key="17">
    <source>
        <dbReference type="ARBA" id="ARBA00023284"/>
    </source>
</evidence>
<evidence type="ECO:0000256" key="13">
    <source>
        <dbReference type="ARBA" id="ARBA00023010"/>
    </source>
</evidence>
<keyword evidence="9" id="KW-0809">Transit peptide</keyword>
<evidence type="ECO:0000256" key="5">
    <source>
        <dbReference type="ARBA" id="ARBA00022448"/>
    </source>
</evidence>
<evidence type="ECO:0000256" key="19">
    <source>
        <dbReference type="SAM" id="MobiDB-lite"/>
    </source>
</evidence>
<dbReference type="PROSITE" id="PS51808">
    <property type="entry name" value="CHCH"/>
    <property type="match status" value="1"/>
</dbReference>
<feature type="compositionally biased region" description="Basic and acidic residues" evidence="19">
    <location>
        <begin position="162"/>
        <end position="196"/>
    </location>
</feature>
<dbReference type="FunFam" id="1.10.287.2900:FF:000002">
    <property type="entry name" value="Mitochondrial intermembrane space import and assembly protein"/>
    <property type="match status" value="1"/>
</dbReference>
<sequence>MFRQVARTTRVGAVSRGVLIRSRPFIPLVTRARFSSQQYYYEEPEPSKAVRYLLAITAAAGAIWFVKPYKPKPKKVEKEEKKVEDPLARFEPPMETEVLVEDEPVVEETITEEAVIEEPTETSPAEVVPTETDSTAPAVSTEQSTDTTDSAVLDSQVIAKASEPKKDGSKDKAKTDLAGKEGQKMENLEEETKRESAYNPDTGEINWDCPCLGGMADGPCGEEFKLAFSCFIYSEAEPKGIDCVEKFQGMQTCFRKYPEYYAEQLKDEEEADAIMNAEGATNTNENGEIVLDETVTIVEPAITGTSDVVSETPEVTATVTETIETVNDKLDDPFEEIELTESE</sequence>
<keyword evidence="16" id="KW-1015">Disulfide bond</keyword>
<dbReference type="GO" id="GO:0005758">
    <property type="term" value="C:mitochondrial intermembrane space"/>
    <property type="evidence" value="ECO:0007669"/>
    <property type="project" value="TreeGrafter"/>
</dbReference>
<keyword evidence="15 20" id="KW-0472">Membrane</keyword>
<keyword evidence="11 20" id="KW-1133">Transmembrane helix</keyword>
<evidence type="ECO:0000256" key="16">
    <source>
        <dbReference type="ARBA" id="ARBA00023157"/>
    </source>
</evidence>
<keyword evidence="14" id="KW-0496">Mitochondrion</keyword>
<feature type="transmembrane region" description="Helical" evidence="20">
    <location>
        <begin position="49"/>
        <end position="66"/>
    </location>
</feature>
<comment type="cofactor">
    <cofactor evidence="1">
        <name>Zn(2+)</name>
        <dbReference type="ChEBI" id="CHEBI:29105"/>
    </cofactor>
</comment>
<evidence type="ECO:0000256" key="10">
    <source>
        <dbReference type="ARBA" id="ARBA00022968"/>
    </source>
</evidence>
<accession>A0AAV5RY48</accession>
<evidence type="ECO:0000256" key="1">
    <source>
        <dbReference type="ARBA" id="ARBA00001947"/>
    </source>
</evidence>
<reference evidence="21 22" key="1">
    <citation type="journal article" date="2023" name="Elife">
        <title>Identification of key yeast species and microbe-microbe interactions impacting larval growth of Drosophila in the wild.</title>
        <authorList>
            <person name="Mure A."/>
            <person name="Sugiura Y."/>
            <person name="Maeda R."/>
            <person name="Honda K."/>
            <person name="Sakurai N."/>
            <person name="Takahashi Y."/>
            <person name="Watada M."/>
            <person name="Katoh T."/>
            <person name="Gotoh A."/>
            <person name="Gotoh Y."/>
            <person name="Taniguchi I."/>
            <person name="Nakamura K."/>
            <person name="Hayashi T."/>
            <person name="Katayama T."/>
            <person name="Uemura T."/>
            <person name="Hattori Y."/>
        </authorList>
    </citation>
    <scope>NUCLEOTIDE SEQUENCE [LARGE SCALE GENOMIC DNA]</scope>
    <source>
        <strain evidence="21 22">KH-74</strain>
    </source>
</reference>
<feature type="region of interest" description="Disordered" evidence="19">
    <location>
        <begin position="115"/>
        <end position="199"/>
    </location>
</feature>
<dbReference type="GO" id="GO:0015035">
    <property type="term" value="F:protein-disulfide reductase activity"/>
    <property type="evidence" value="ECO:0007669"/>
    <property type="project" value="InterPro"/>
</dbReference>
<keyword evidence="13" id="KW-0811">Translocation</keyword>
<evidence type="ECO:0000256" key="20">
    <source>
        <dbReference type="SAM" id="Phobius"/>
    </source>
</evidence>
<dbReference type="PANTHER" id="PTHR21622">
    <property type="entry name" value="COILED-COIL-HELIX-COILED-COIL-HELIX DOMAIN CONTAINING 4"/>
    <property type="match status" value="1"/>
</dbReference>
<evidence type="ECO:0000256" key="14">
    <source>
        <dbReference type="ARBA" id="ARBA00023128"/>
    </source>
</evidence>
<dbReference type="GO" id="GO:0005743">
    <property type="term" value="C:mitochondrial inner membrane"/>
    <property type="evidence" value="ECO:0007669"/>
    <property type="project" value="UniProtKB-SubCell"/>
</dbReference>
<dbReference type="Gene3D" id="1.10.287.2900">
    <property type="match status" value="1"/>
</dbReference>
<protein>
    <recommendedName>
        <fullName evidence="4">Mitochondrial intermembrane space import and assembly protein 40</fullName>
    </recommendedName>
    <alternativeName>
        <fullName evidence="18">Mitochondrial import inner membrane translocase TIM40</fullName>
    </alternativeName>
</protein>
<gene>
    <name evidence="21" type="ORF">DAKH74_031610</name>
</gene>
<evidence type="ECO:0000256" key="8">
    <source>
        <dbReference type="ARBA" id="ARBA00022927"/>
    </source>
</evidence>
<name>A0AAV5RY48_MAUHU</name>
<proteinExistence type="predicted"/>
<evidence type="ECO:0000256" key="2">
    <source>
        <dbReference type="ARBA" id="ARBA00001973"/>
    </source>
</evidence>
<keyword evidence="5" id="KW-0813">Transport</keyword>
<evidence type="ECO:0000256" key="15">
    <source>
        <dbReference type="ARBA" id="ARBA00023136"/>
    </source>
</evidence>
<comment type="caution">
    <text evidence="21">The sequence shown here is derived from an EMBL/GenBank/DDBJ whole genome shotgun (WGS) entry which is preliminary data.</text>
</comment>
<evidence type="ECO:0000256" key="11">
    <source>
        <dbReference type="ARBA" id="ARBA00022989"/>
    </source>
</evidence>
<evidence type="ECO:0000256" key="7">
    <source>
        <dbReference type="ARBA" id="ARBA00022792"/>
    </source>
</evidence>
<comment type="subcellular location">
    <subcellularLocation>
        <location evidence="3">Mitochondrion inner membrane</location>
        <topology evidence="3">Single-pass type II membrane protein</topology>
        <orientation evidence="3">Intermembrane side</orientation>
    </subcellularLocation>
</comment>
<organism evidence="21 22">
    <name type="scientific">Maudiozyma humilis</name>
    <name type="common">Sour dough yeast</name>
    <name type="synonym">Kazachstania humilis</name>
    <dbReference type="NCBI Taxonomy" id="51915"/>
    <lineage>
        <taxon>Eukaryota</taxon>
        <taxon>Fungi</taxon>
        <taxon>Dikarya</taxon>
        <taxon>Ascomycota</taxon>
        <taxon>Saccharomycotina</taxon>
        <taxon>Saccharomycetes</taxon>
        <taxon>Saccharomycetales</taxon>
        <taxon>Saccharomycetaceae</taxon>
        <taxon>Maudiozyma</taxon>
    </lineage>
</organism>
<dbReference type="AlphaFoldDB" id="A0AAV5RY48"/>
<dbReference type="GO" id="GO:0045041">
    <property type="term" value="P:protein import into mitochondrial intermembrane space"/>
    <property type="evidence" value="ECO:0007669"/>
    <property type="project" value="InterPro"/>
</dbReference>
<keyword evidence="22" id="KW-1185">Reference proteome</keyword>
<evidence type="ECO:0000313" key="22">
    <source>
        <dbReference type="Proteomes" id="UP001377567"/>
    </source>
</evidence>
<evidence type="ECO:0000256" key="6">
    <source>
        <dbReference type="ARBA" id="ARBA00022692"/>
    </source>
</evidence>
<evidence type="ECO:0000256" key="9">
    <source>
        <dbReference type="ARBA" id="ARBA00022946"/>
    </source>
</evidence>
<comment type="cofactor">
    <cofactor evidence="2">
        <name>Cu(2+)</name>
        <dbReference type="ChEBI" id="CHEBI:29036"/>
    </cofactor>
</comment>
<dbReference type="EMBL" id="BTGD01000008">
    <property type="protein sequence ID" value="GMM56545.1"/>
    <property type="molecule type" value="Genomic_DNA"/>
</dbReference>
<feature type="compositionally biased region" description="Polar residues" evidence="19">
    <location>
        <begin position="131"/>
        <end position="150"/>
    </location>
</feature>
<evidence type="ECO:0000256" key="4">
    <source>
        <dbReference type="ARBA" id="ARBA00013714"/>
    </source>
</evidence>
<keyword evidence="7" id="KW-0999">Mitochondrion inner membrane</keyword>
<keyword evidence="17" id="KW-0676">Redox-active center</keyword>
<keyword evidence="10" id="KW-0735">Signal-anchor</keyword>
<evidence type="ECO:0000256" key="18">
    <source>
        <dbReference type="ARBA" id="ARBA00033150"/>
    </source>
</evidence>
<dbReference type="PANTHER" id="PTHR21622:SF0">
    <property type="entry name" value="COILED-COIL-HELIX-COILED-COIL-HELIX DOMAIN CONTAINING 4"/>
    <property type="match status" value="1"/>
</dbReference>
<keyword evidence="12" id="KW-0560">Oxidoreductase</keyword>
<dbReference type="Proteomes" id="UP001377567">
    <property type="component" value="Unassembled WGS sequence"/>
</dbReference>
<keyword evidence="8" id="KW-0653">Protein transport</keyword>
<evidence type="ECO:0000256" key="12">
    <source>
        <dbReference type="ARBA" id="ARBA00023002"/>
    </source>
</evidence>